<feature type="transmembrane region" description="Helical" evidence="1">
    <location>
        <begin position="207"/>
        <end position="227"/>
    </location>
</feature>
<name>A0ABW2XGX0_9ACTN</name>
<accession>A0ABW2XGX0</accession>
<dbReference type="RefSeq" id="WP_378322502.1">
    <property type="nucleotide sequence ID" value="NZ_JBHTGP010000006.1"/>
</dbReference>
<keyword evidence="1" id="KW-1133">Transmembrane helix</keyword>
<evidence type="ECO:0000313" key="3">
    <source>
        <dbReference type="Proteomes" id="UP001597063"/>
    </source>
</evidence>
<reference evidence="3" key="1">
    <citation type="journal article" date="2019" name="Int. J. Syst. Evol. Microbiol.">
        <title>The Global Catalogue of Microorganisms (GCM) 10K type strain sequencing project: providing services to taxonomists for standard genome sequencing and annotation.</title>
        <authorList>
            <consortium name="The Broad Institute Genomics Platform"/>
            <consortium name="The Broad Institute Genome Sequencing Center for Infectious Disease"/>
            <person name="Wu L."/>
            <person name="Ma J."/>
        </authorList>
    </citation>
    <scope>NUCLEOTIDE SEQUENCE [LARGE SCALE GENOMIC DNA]</scope>
    <source>
        <strain evidence="3">JCM 9371</strain>
    </source>
</reference>
<gene>
    <name evidence="2" type="ORF">ACFQZM_12185</name>
</gene>
<dbReference type="InterPro" id="IPR025333">
    <property type="entry name" value="DUF4239"/>
</dbReference>
<dbReference type="Proteomes" id="UP001597063">
    <property type="component" value="Unassembled WGS sequence"/>
</dbReference>
<keyword evidence="1" id="KW-0472">Membrane</keyword>
<dbReference type="EMBL" id="JBHTGP010000006">
    <property type="protein sequence ID" value="MFD0685259.1"/>
    <property type="molecule type" value="Genomic_DNA"/>
</dbReference>
<dbReference type="Pfam" id="PF14023">
    <property type="entry name" value="Bestrophin-like"/>
    <property type="match status" value="1"/>
</dbReference>
<feature type="transmembrane region" description="Helical" evidence="1">
    <location>
        <begin position="179"/>
        <end position="200"/>
    </location>
</feature>
<evidence type="ECO:0000313" key="2">
    <source>
        <dbReference type="EMBL" id="MFD0685259.1"/>
    </source>
</evidence>
<feature type="transmembrane region" description="Helical" evidence="1">
    <location>
        <begin position="38"/>
        <end position="60"/>
    </location>
</feature>
<proteinExistence type="predicted"/>
<keyword evidence="1" id="KW-0812">Transmembrane</keyword>
<evidence type="ECO:0000256" key="1">
    <source>
        <dbReference type="SAM" id="Phobius"/>
    </source>
</evidence>
<feature type="transmembrane region" description="Helical" evidence="1">
    <location>
        <begin position="6"/>
        <end position="26"/>
    </location>
</feature>
<keyword evidence="3" id="KW-1185">Reference proteome</keyword>
<comment type="caution">
    <text evidence="2">The sequence shown here is derived from an EMBL/GenBank/DDBJ whole genome shotgun (WGS) entry which is preliminary data.</text>
</comment>
<protein>
    <submittedName>
        <fullName evidence="2">DUF4239 domain-containing protein</fullName>
    </submittedName>
</protein>
<sequence>MLVQVVVIAVGASLAAVLVFGGLGRMRPEAWRQRDDEAAGTLVTDVVKTMFAFVFAFVVVTGMQQYNDARENTTKEASELMQVYWAAHGMPDPEHHEIQGMVRDYTRLVVDEEWPAMSRRRMSPRATAVLDRLRDRLQRIEPRDARMARMHDSALTSARAVSEARRLRALQAEQGLPGFLWIGLVVGAVLIMSLPLLSGVRVTSRSLAMVGLLGAFVALALFMIWNLNYPFGGGISVPPNAFRLISDRFAQVS</sequence>
<organism evidence="2 3">
    <name type="scientific">Actinomadura fibrosa</name>
    <dbReference type="NCBI Taxonomy" id="111802"/>
    <lineage>
        <taxon>Bacteria</taxon>
        <taxon>Bacillati</taxon>
        <taxon>Actinomycetota</taxon>
        <taxon>Actinomycetes</taxon>
        <taxon>Streptosporangiales</taxon>
        <taxon>Thermomonosporaceae</taxon>
        <taxon>Actinomadura</taxon>
    </lineage>
</organism>